<gene>
    <name evidence="4" type="ORF">M514_00733</name>
</gene>
<proteinExistence type="predicted"/>
<sequence length="810" mass="91499">MMHQDELHFDFKNPEAVLTLTKTLLEKDFGLFVDIPSDSLVPRIPGRLNYLLWLQDLMEENFKDEHIHCIDIGTGASCIYPLLGVKVCGWKFLAIESLSSNVDFARKNVERNSLQHVITVVHVAKDQSLYDVINSFEFPYFHFWMCNPPFFDTDEPEGSRSVIPRDPHSATVGKPEEMRTEGGEVRFVTRLIDESVKLNMKIRIYTSMLGRKISLRPVMDKLRSSGVASMCQTTFSQGKTQRWAVAWTFDKDVKLKDTSKTKAKRKDKKASYGFSVPEAALQPYTMNSFCEWLERLFSECSIKYAKVESSEALTRYAAEAMTNTWIGCRRKRRAAKQSLRQSDAKKPKVEGAALFDFILRFFSIVDDYLEPVDGMHSETASTSARSYCCDTPSSGKPQCPPVSSQCGTAGQSESPNKIAKEYSLPREEKQDGHPILKFEVAVQASASSSLDVNFIFVFGQTPDLLHQLMQYSWNRLADCLPRTLSSHTSCSCLYFERYPTQETKLRLLNLSALIRIYTSMLGRKISLRPVMDKLRSSGVASMCQTTFSQGKTQRWAVAWTFDKDVKLKDTSKTKAKRKDKKASYGFSVPEAALQPYTMNSFCEWLERLFSECSIKYAKVESSEALTRYAAEAMTNTWIGCRRKRRAAKQSLRQSDAKKPKVEGAALFDFILRFFSIVDDYLEPVDGMHSETASTSARSYCCDTPSSGKPQCPPVSSQCGTAGQSESPNKIAKEYSLPREEKQDGHPILKFEVAVQASASSSLDVNFIFVFGQTPDLLHQLMQYSWNRLADCLPRTLSSHTSVCNDNPSCT</sequence>
<evidence type="ECO:0008006" key="5">
    <source>
        <dbReference type="Google" id="ProtNLM"/>
    </source>
</evidence>
<evidence type="ECO:0000256" key="3">
    <source>
        <dbReference type="SAM" id="MobiDB-lite"/>
    </source>
</evidence>
<dbReference type="GO" id="GO:0070475">
    <property type="term" value="P:rRNA base methylation"/>
    <property type="evidence" value="ECO:0007669"/>
    <property type="project" value="TreeGrafter"/>
</dbReference>
<dbReference type="InterPro" id="IPR010286">
    <property type="entry name" value="METTL16/RlmF"/>
</dbReference>
<dbReference type="PANTHER" id="PTHR13393:SF0">
    <property type="entry name" value="RNA N6-ADENOSINE-METHYLTRANSFERASE METTL16"/>
    <property type="match status" value="1"/>
</dbReference>
<feature type="region of interest" description="Disordered" evidence="3">
    <location>
        <begin position="156"/>
        <end position="177"/>
    </location>
</feature>
<organism evidence="4">
    <name type="scientific">Trichuris suis</name>
    <name type="common">pig whipworm</name>
    <dbReference type="NCBI Taxonomy" id="68888"/>
    <lineage>
        <taxon>Eukaryota</taxon>
        <taxon>Metazoa</taxon>
        <taxon>Ecdysozoa</taxon>
        <taxon>Nematoda</taxon>
        <taxon>Enoplea</taxon>
        <taxon>Dorylaimia</taxon>
        <taxon>Trichinellida</taxon>
        <taxon>Trichuridae</taxon>
        <taxon>Trichuris</taxon>
    </lineage>
</organism>
<keyword evidence="2" id="KW-0808">Transferase</keyword>
<dbReference type="GO" id="GO:0008168">
    <property type="term" value="F:methyltransferase activity"/>
    <property type="evidence" value="ECO:0007669"/>
    <property type="project" value="UniProtKB-KW"/>
</dbReference>
<dbReference type="InterPro" id="IPR029063">
    <property type="entry name" value="SAM-dependent_MTases_sf"/>
</dbReference>
<protein>
    <recommendedName>
        <fullName evidence="5">U6 small nuclear RNA (adenine-(43)-N(6))-methyltransferase</fullName>
    </recommendedName>
</protein>
<dbReference type="GO" id="GO:0005634">
    <property type="term" value="C:nucleus"/>
    <property type="evidence" value="ECO:0007669"/>
    <property type="project" value="TreeGrafter"/>
</dbReference>
<dbReference type="Gene3D" id="3.40.50.150">
    <property type="entry name" value="Vaccinia Virus protein VP39"/>
    <property type="match status" value="2"/>
</dbReference>
<dbReference type="EMBL" id="KL367544">
    <property type="protein sequence ID" value="KFD65136.1"/>
    <property type="molecule type" value="Genomic_DNA"/>
</dbReference>
<dbReference type="PANTHER" id="PTHR13393">
    <property type="entry name" value="SAM-DEPENDENT METHYLTRANSFERASE"/>
    <property type="match status" value="1"/>
</dbReference>
<feature type="compositionally biased region" description="Basic and acidic residues" evidence="3">
    <location>
        <begin position="163"/>
        <end position="177"/>
    </location>
</feature>
<evidence type="ECO:0000256" key="2">
    <source>
        <dbReference type="ARBA" id="ARBA00022679"/>
    </source>
</evidence>
<dbReference type="Pfam" id="PF05971">
    <property type="entry name" value="Methyltransf_10"/>
    <property type="match status" value="2"/>
</dbReference>
<name>A0A085N6P0_9BILA</name>
<evidence type="ECO:0000256" key="1">
    <source>
        <dbReference type="ARBA" id="ARBA00022603"/>
    </source>
</evidence>
<evidence type="ECO:0000313" key="4">
    <source>
        <dbReference type="EMBL" id="KFD65136.1"/>
    </source>
</evidence>
<reference evidence="4" key="1">
    <citation type="journal article" date="2014" name="Nat. Genet.">
        <title>Genome and transcriptome of the porcine whipworm Trichuris suis.</title>
        <authorList>
            <person name="Jex A.R."/>
            <person name="Nejsum P."/>
            <person name="Schwarz E.M."/>
            <person name="Hu L."/>
            <person name="Young N.D."/>
            <person name="Hall R.S."/>
            <person name="Korhonen P.K."/>
            <person name="Liao S."/>
            <person name="Thamsborg S."/>
            <person name="Xia J."/>
            <person name="Xu P."/>
            <person name="Wang S."/>
            <person name="Scheerlinck J.P."/>
            <person name="Hofmann A."/>
            <person name="Sternberg P.W."/>
            <person name="Wang J."/>
            <person name="Gasser R.B."/>
        </authorList>
    </citation>
    <scope>NUCLEOTIDE SEQUENCE [LARGE SCALE GENOMIC DNA]</scope>
    <source>
        <strain evidence="4">DCEP-RM93F</strain>
    </source>
</reference>
<accession>A0A085N6P0</accession>
<dbReference type="SUPFAM" id="SSF53335">
    <property type="entry name" value="S-adenosyl-L-methionine-dependent methyltransferases"/>
    <property type="match status" value="1"/>
</dbReference>
<dbReference type="Proteomes" id="UP000030758">
    <property type="component" value="Unassembled WGS sequence"/>
</dbReference>
<dbReference type="AlphaFoldDB" id="A0A085N6P0"/>
<keyword evidence="1" id="KW-0489">Methyltransferase</keyword>